<evidence type="ECO:0000256" key="2">
    <source>
        <dbReference type="SAM" id="Phobius"/>
    </source>
</evidence>
<dbReference type="Proteomes" id="UP001497497">
    <property type="component" value="Unassembled WGS sequence"/>
</dbReference>
<proteinExistence type="predicted"/>
<feature type="compositionally biased region" description="Basic and acidic residues" evidence="1">
    <location>
        <begin position="199"/>
        <end position="214"/>
    </location>
</feature>
<reference evidence="3 4" key="1">
    <citation type="submission" date="2024-04" db="EMBL/GenBank/DDBJ databases">
        <authorList>
            <consortium name="Genoscope - CEA"/>
            <person name="William W."/>
        </authorList>
    </citation>
    <scope>NUCLEOTIDE SEQUENCE [LARGE SCALE GENOMIC DNA]</scope>
</reference>
<feature type="compositionally biased region" description="Polar residues" evidence="1">
    <location>
        <begin position="232"/>
        <end position="241"/>
    </location>
</feature>
<comment type="caution">
    <text evidence="3">The sequence shown here is derived from an EMBL/GenBank/DDBJ whole genome shotgun (WGS) entry which is preliminary data.</text>
</comment>
<feature type="region of interest" description="Disordered" evidence="1">
    <location>
        <begin position="173"/>
        <end position="261"/>
    </location>
</feature>
<evidence type="ECO:0000313" key="3">
    <source>
        <dbReference type="EMBL" id="CAL1544541.1"/>
    </source>
</evidence>
<dbReference type="AlphaFoldDB" id="A0AAV2IFW9"/>
<evidence type="ECO:0000256" key="1">
    <source>
        <dbReference type="SAM" id="MobiDB-lite"/>
    </source>
</evidence>
<keyword evidence="2" id="KW-1133">Transmembrane helix</keyword>
<dbReference type="EMBL" id="CAXITT010000628">
    <property type="protein sequence ID" value="CAL1544541.1"/>
    <property type="molecule type" value="Genomic_DNA"/>
</dbReference>
<organism evidence="3 4">
    <name type="scientific">Lymnaea stagnalis</name>
    <name type="common">Great pond snail</name>
    <name type="synonym">Helix stagnalis</name>
    <dbReference type="NCBI Taxonomy" id="6523"/>
    <lineage>
        <taxon>Eukaryota</taxon>
        <taxon>Metazoa</taxon>
        <taxon>Spiralia</taxon>
        <taxon>Lophotrochozoa</taxon>
        <taxon>Mollusca</taxon>
        <taxon>Gastropoda</taxon>
        <taxon>Heterobranchia</taxon>
        <taxon>Euthyneura</taxon>
        <taxon>Panpulmonata</taxon>
        <taxon>Hygrophila</taxon>
        <taxon>Lymnaeoidea</taxon>
        <taxon>Lymnaeidae</taxon>
        <taxon>Lymnaea</taxon>
    </lineage>
</organism>
<keyword evidence="4" id="KW-1185">Reference proteome</keyword>
<accession>A0AAV2IFW9</accession>
<keyword evidence="2" id="KW-0812">Transmembrane</keyword>
<gene>
    <name evidence="3" type="ORF">GSLYS_00018054001</name>
</gene>
<feature type="transmembrane region" description="Helical" evidence="2">
    <location>
        <begin position="6"/>
        <end position="29"/>
    </location>
</feature>
<feature type="region of interest" description="Disordered" evidence="1">
    <location>
        <begin position="139"/>
        <end position="159"/>
    </location>
</feature>
<sequence length="345" mass="38593">MSNESVYVAIGIACVVAVLLFIVFIIYCVKRHNDKENHRHQRERRLREERHRRQLMRTTMVRPPPYDPNRQNLFPSDREIPFTPPPAYKEVATPLPRNGQVVGIGDLPYGPPVYDYPAHDDVIPTISRNVPPPNTYYVGQNYSSNQANNNSSNQGHGHRTVHTMNMLNRRHADSLRQVRPSSSVSSDVIVVVPPPNQEFESRRRQPDVSGRRGGEQASTNNSSQNNDRRQPAGNNDTSDGGDNTRRQSYIPASHRGDDMRRSVSPAAVLGHSYNGRLPSANRGVQRGFYEDPLTVRSYGPAHNLGNGGADPSPYSTVVRSSLHQDEHSYRTSAHPISGVEDLALI</sequence>
<name>A0AAV2IFW9_LYMST</name>
<feature type="compositionally biased region" description="Polar residues" evidence="1">
    <location>
        <begin position="216"/>
        <end position="225"/>
    </location>
</feature>
<feature type="compositionally biased region" description="Low complexity" evidence="1">
    <location>
        <begin position="140"/>
        <end position="154"/>
    </location>
</feature>
<protein>
    <submittedName>
        <fullName evidence="3">Uncharacterized protein</fullName>
    </submittedName>
</protein>
<feature type="compositionally biased region" description="Low complexity" evidence="1">
    <location>
        <begin position="180"/>
        <end position="191"/>
    </location>
</feature>
<keyword evidence="2" id="KW-0472">Membrane</keyword>
<evidence type="ECO:0000313" key="4">
    <source>
        <dbReference type="Proteomes" id="UP001497497"/>
    </source>
</evidence>